<keyword evidence="4" id="KW-1185">Reference proteome</keyword>
<comment type="caution">
    <text evidence="3">The sequence shown here is derived from an EMBL/GenBank/DDBJ whole genome shotgun (WGS) entry which is preliminary data.</text>
</comment>
<name>A0A9W8XCI2_9PLEO</name>
<dbReference type="AlphaFoldDB" id="A0A9W8XCI2"/>
<keyword evidence="2" id="KW-0472">Membrane</keyword>
<dbReference type="Proteomes" id="UP001140513">
    <property type="component" value="Unassembled WGS sequence"/>
</dbReference>
<dbReference type="RefSeq" id="XP_056066768.1">
    <property type="nucleotide sequence ID" value="XM_056219641.1"/>
</dbReference>
<evidence type="ECO:0000313" key="4">
    <source>
        <dbReference type="Proteomes" id="UP001140513"/>
    </source>
</evidence>
<feature type="transmembrane region" description="Helical" evidence="2">
    <location>
        <begin position="71"/>
        <end position="92"/>
    </location>
</feature>
<proteinExistence type="predicted"/>
<organism evidence="3 4">
    <name type="scientific">Didymosphaeria variabile</name>
    <dbReference type="NCBI Taxonomy" id="1932322"/>
    <lineage>
        <taxon>Eukaryota</taxon>
        <taxon>Fungi</taxon>
        <taxon>Dikarya</taxon>
        <taxon>Ascomycota</taxon>
        <taxon>Pezizomycotina</taxon>
        <taxon>Dothideomycetes</taxon>
        <taxon>Pleosporomycetidae</taxon>
        <taxon>Pleosporales</taxon>
        <taxon>Massarineae</taxon>
        <taxon>Didymosphaeriaceae</taxon>
        <taxon>Didymosphaeria</taxon>
    </lineage>
</organism>
<feature type="region of interest" description="Disordered" evidence="1">
    <location>
        <begin position="136"/>
        <end position="158"/>
    </location>
</feature>
<accession>A0A9W8XCI2</accession>
<feature type="transmembrane region" description="Helical" evidence="2">
    <location>
        <begin position="41"/>
        <end position="59"/>
    </location>
</feature>
<keyword evidence="2" id="KW-1133">Transmembrane helix</keyword>
<keyword evidence="2" id="KW-0812">Transmembrane</keyword>
<reference evidence="3" key="1">
    <citation type="submission" date="2022-10" db="EMBL/GenBank/DDBJ databases">
        <title>Tapping the CABI collections for fungal endophytes: first genome assemblies for Collariella, Neodidymelliopsis, Ascochyta clinopodiicola, Didymella pomorum, Didymosphaeria variabile, Neocosmospora piperis and Neocucurbitaria cava.</title>
        <authorList>
            <person name="Hill R."/>
        </authorList>
    </citation>
    <scope>NUCLEOTIDE SEQUENCE</scope>
    <source>
        <strain evidence="3">IMI 356815</strain>
    </source>
</reference>
<gene>
    <name evidence="3" type="ORF">N0V89_010901</name>
</gene>
<evidence type="ECO:0000256" key="1">
    <source>
        <dbReference type="SAM" id="MobiDB-lite"/>
    </source>
</evidence>
<dbReference type="EMBL" id="JAPEUX010000008">
    <property type="protein sequence ID" value="KAJ4346968.1"/>
    <property type="molecule type" value="Genomic_DNA"/>
</dbReference>
<sequence>MSIDHHAHTAFANRPSEHYIDAAAIDRPETWSGNMRRLIETSSRFLIGGVFALYFLAVMRDPQLFNTLQEWLVGAFSIGCICGLIYGVYKYFEWLETRDDLKPVVEDVGHLRAAMNAVSEEGEHAQKRRTLASPQFGLADPATGQRGLSSSVGGRYYD</sequence>
<protein>
    <submittedName>
        <fullName evidence="3">Uncharacterized protein</fullName>
    </submittedName>
</protein>
<dbReference type="GeneID" id="80914431"/>
<evidence type="ECO:0000256" key="2">
    <source>
        <dbReference type="SAM" id="Phobius"/>
    </source>
</evidence>
<evidence type="ECO:0000313" key="3">
    <source>
        <dbReference type="EMBL" id="KAJ4346968.1"/>
    </source>
</evidence>